<name>A0ABT6ZHN0_9MICO</name>
<evidence type="ECO:0000313" key="2">
    <source>
        <dbReference type="EMBL" id="MDJ1115157.1"/>
    </source>
</evidence>
<sequence length="534" mass="57179">MDDLSSRVRELAPDVRGTDAAVAGARRDLQAAIAAERSGRRRARASWFPRLPLSPAFLAGAVAAVLVVAIAVGALVSSQVFSKPQVAEPPQTVDLSQPLWDQLDGRVLRIATMSEVPKLVELPDGAVADEGSYLLVRSVSASYAGASGPWVSVTEDEPPEVLDQVGEDGPAMALHFAGVDERYRSEVPAATREWVDALPPDGDGIFRAFAERHGYGDHDANTDRPVLFSLAILPDPAWYFLSPAQRWAVIDEVAEAEGIQRSFAEGRVIMQWDAAVFGTVEFDGATFVPLAGQSGSWTPGLPGSSWTRSVSFVDAVPPEPPVDDIATTACGPVPIPESVFGTAGLDDTLNDTGREAIASAGEVLEPADWFAIIQEPDRVVLWTPVQHMLVMWSENFPPGLEGASHELLTLVRGEDGTWTQESWSPCLMTQVLPAHDTVTAELDPDVALDSDTTELQFLVSADTCATDPALIEVVQRHESADAVELLIAQRKIGAVAECQPATGAAVPFTVTLEAPLGDRAVVDLTYLEGRQLRR</sequence>
<proteinExistence type="predicted"/>
<keyword evidence="1" id="KW-0812">Transmembrane</keyword>
<dbReference type="EMBL" id="JASJND010000007">
    <property type="protein sequence ID" value="MDJ1115157.1"/>
    <property type="molecule type" value="Genomic_DNA"/>
</dbReference>
<feature type="transmembrane region" description="Helical" evidence="1">
    <location>
        <begin position="51"/>
        <end position="76"/>
    </location>
</feature>
<dbReference type="Proteomes" id="UP001321481">
    <property type="component" value="Unassembled WGS sequence"/>
</dbReference>
<dbReference type="RefSeq" id="WP_283716844.1">
    <property type="nucleotide sequence ID" value="NZ_JASJND010000007.1"/>
</dbReference>
<keyword evidence="1" id="KW-0472">Membrane</keyword>
<reference evidence="2 3" key="1">
    <citation type="submission" date="2023-05" db="EMBL/GenBank/DDBJ databases">
        <title>Microbacterium dauci sp.nov., Isolated from Carrot Rhizosphere Soil.</title>
        <authorList>
            <person name="Xiao Z."/>
            <person name="Zheng J."/>
        </authorList>
    </citation>
    <scope>NUCLEOTIDE SEQUENCE [LARGE SCALE GENOMIC DNA]</scope>
    <source>
        <strain evidence="2 3">LX3-4</strain>
    </source>
</reference>
<keyword evidence="3" id="KW-1185">Reference proteome</keyword>
<keyword evidence="1" id="KW-1133">Transmembrane helix</keyword>
<gene>
    <name evidence="2" type="ORF">QNI14_11915</name>
</gene>
<evidence type="ECO:0000313" key="3">
    <source>
        <dbReference type="Proteomes" id="UP001321481"/>
    </source>
</evidence>
<organism evidence="2 3">
    <name type="scientific">Microbacterium dauci</name>
    <dbReference type="NCBI Taxonomy" id="3048008"/>
    <lineage>
        <taxon>Bacteria</taxon>
        <taxon>Bacillati</taxon>
        <taxon>Actinomycetota</taxon>
        <taxon>Actinomycetes</taxon>
        <taxon>Micrococcales</taxon>
        <taxon>Microbacteriaceae</taxon>
        <taxon>Microbacterium</taxon>
    </lineage>
</organism>
<accession>A0ABT6ZHN0</accession>
<protein>
    <submittedName>
        <fullName evidence="2">Uncharacterized protein</fullName>
    </submittedName>
</protein>
<comment type="caution">
    <text evidence="2">The sequence shown here is derived from an EMBL/GenBank/DDBJ whole genome shotgun (WGS) entry which is preliminary data.</text>
</comment>
<evidence type="ECO:0000256" key="1">
    <source>
        <dbReference type="SAM" id="Phobius"/>
    </source>
</evidence>